<reference evidence="2 3" key="1">
    <citation type="journal article" date="2019" name="Commun. Biol.">
        <title>The bagworm genome reveals a unique fibroin gene that provides high tensile strength.</title>
        <authorList>
            <person name="Kono N."/>
            <person name="Nakamura H."/>
            <person name="Ohtoshi R."/>
            <person name="Tomita M."/>
            <person name="Numata K."/>
            <person name="Arakawa K."/>
        </authorList>
    </citation>
    <scope>NUCLEOTIDE SEQUENCE [LARGE SCALE GENOMIC DNA]</scope>
</reference>
<evidence type="ECO:0000259" key="1">
    <source>
        <dbReference type="Pfam" id="PF03097"/>
    </source>
</evidence>
<dbReference type="Gene3D" id="1.25.40.280">
    <property type="entry name" value="alix/aip1 like domains"/>
    <property type="match status" value="1"/>
</dbReference>
<gene>
    <name evidence="2" type="primary">pdcd6ip</name>
    <name evidence="2" type="ORF">EVAR_85031_1</name>
</gene>
<dbReference type="STRING" id="151549.A0A4C1WA95"/>
<evidence type="ECO:0000313" key="2">
    <source>
        <dbReference type="EMBL" id="GBP47439.1"/>
    </source>
</evidence>
<keyword evidence="3" id="KW-1185">Reference proteome</keyword>
<feature type="domain" description="BRO1" evidence="1">
    <location>
        <begin position="4"/>
        <end position="67"/>
    </location>
</feature>
<proteinExistence type="predicted"/>
<dbReference type="Pfam" id="PF03097">
    <property type="entry name" value="BRO1"/>
    <property type="match status" value="1"/>
</dbReference>
<organism evidence="2 3">
    <name type="scientific">Eumeta variegata</name>
    <name type="common">Bagworm moth</name>
    <name type="synonym">Eumeta japonica</name>
    <dbReference type="NCBI Taxonomy" id="151549"/>
    <lineage>
        <taxon>Eukaryota</taxon>
        <taxon>Metazoa</taxon>
        <taxon>Ecdysozoa</taxon>
        <taxon>Arthropoda</taxon>
        <taxon>Hexapoda</taxon>
        <taxon>Insecta</taxon>
        <taxon>Pterygota</taxon>
        <taxon>Neoptera</taxon>
        <taxon>Endopterygota</taxon>
        <taxon>Lepidoptera</taxon>
        <taxon>Glossata</taxon>
        <taxon>Ditrysia</taxon>
        <taxon>Tineoidea</taxon>
        <taxon>Psychidae</taxon>
        <taxon>Oiketicinae</taxon>
        <taxon>Eumeta</taxon>
    </lineage>
</organism>
<dbReference type="AlphaFoldDB" id="A0A4C1WA95"/>
<evidence type="ECO:0000313" key="3">
    <source>
        <dbReference type="Proteomes" id="UP000299102"/>
    </source>
</evidence>
<protein>
    <submittedName>
        <fullName evidence="2">Programmed cell death 6-interacting protein</fullName>
    </submittedName>
</protein>
<comment type="caution">
    <text evidence="2">The sequence shown here is derived from an EMBL/GenBank/DDBJ whole genome shotgun (WGS) entry which is preliminary data.</text>
</comment>
<dbReference type="InterPro" id="IPR038499">
    <property type="entry name" value="BRO1_sf"/>
</dbReference>
<sequence length="142" mass="16209">MADLLSVPLKKSSEVDIVKPLKNLIQSTYSSGSDSEDYTDALNELSRLRSNAIWKVFEKSSLEVIYRRNKIGNKLWNKVADMKQAQEQIRRHDEQVLRLGSSRYFHLMESHHVGVPNTVRGCDVGLWLEQITGSDHVNIGRS</sequence>
<name>A0A4C1WA95_EUMVA</name>
<dbReference type="InterPro" id="IPR004328">
    <property type="entry name" value="BRO1_dom"/>
</dbReference>
<accession>A0A4C1WA95</accession>
<dbReference type="EMBL" id="BGZK01000501">
    <property type="protein sequence ID" value="GBP47439.1"/>
    <property type="molecule type" value="Genomic_DNA"/>
</dbReference>
<dbReference type="OrthoDB" id="2141925at2759"/>
<dbReference type="Proteomes" id="UP000299102">
    <property type="component" value="Unassembled WGS sequence"/>
</dbReference>